<organism evidence="2 3">
    <name type="scientific">Pontiella desulfatans</name>
    <dbReference type="NCBI Taxonomy" id="2750659"/>
    <lineage>
        <taxon>Bacteria</taxon>
        <taxon>Pseudomonadati</taxon>
        <taxon>Kiritimatiellota</taxon>
        <taxon>Kiritimatiellia</taxon>
        <taxon>Kiritimatiellales</taxon>
        <taxon>Pontiellaceae</taxon>
        <taxon>Pontiella</taxon>
    </lineage>
</organism>
<dbReference type="RefSeq" id="WP_136077490.1">
    <property type="nucleotide sequence ID" value="NZ_CAAHFG010000001.1"/>
</dbReference>
<dbReference type="EMBL" id="CAAHFG010000001">
    <property type="protein sequence ID" value="VGO11758.1"/>
    <property type="molecule type" value="Genomic_DNA"/>
</dbReference>
<sequence length="738" mass="80908">MKPKISSTLLIPMMVMAVAFCAHGVVFDFVDGSDAEAINGGPGQSWTIVGTSNSVTLTTVDVIGDDGSSALDGSNNTVNVDAWDSLTVDSWNTNDWERGIDASEGWVFNFDRDVTLTELEFESLDEGYEVTLSSPAFTTAVQTNDTLRTGEGRWALNLDVPAGTPITLINTGFGEFRIESVTILSDEPPNEDVGERAYDFELVADGAVIADQSTGRSANASVIRVPDWIPPGQRAATNANYYMYYGQHSGPYIQMKWAETLDGPWMEFNLGGTYNGQDRRGVFDTDADATREDYDHVFSPDVHVDDINQQIVMYYHGQNQPSTTTLTTGQKVPNRHANFVATSHYGLNFNDPDEAGGDPGHGPIEVTFDGITREVFLGDVYQRVFEFRGNYYSLSKRAIMAMAPDPSDPWAPPADDPGTSTAEPFNMAWVEENTPSDLWINDANPGGQDSYFSPAATFLASSAFAVHPNNPHPGRRIFSEGEHDDGLRLNHCSLNLLAEQEQLEVFFYVRADVETDLYDDEYRIVLDISHPDFQQWTVATNGDGLHLFDVVVTDDEIAAAVQAANPGADPDVYADPSSMGMGAVFVDDDGGKYLFCTYYSAVNGGSSGTSEGQITAIRLFPAYDGHDAWVSTNFPSGYPGRMVDSDLDGFDNFSEFIAGTDPNDQNEKFVVNGVSSQPDVTVDWHSVSGRVYSVYWTDQLTNNWQMVTNGLPYPQNSWTDTGHSGDDAGFYRITVEMD</sequence>
<gene>
    <name evidence="2" type="ORF">PDESU_00304</name>
</gene>
<proteinExistence type="predicted"/>
<reference evidence="2 3" key="1">
    <citation type="submission" date="2019-04" db="EMBL/GenBank/DDBJ databases">
        <authorList>
            <person name="Van Vliet M D."/>
        </authorList>
    </citation>
    <scope>NUCLEOTIDE SEQUENCE [LARGE SCALE GENOMIC DNA]</scope>
    <source>
        <strain evidence="2 3">F1</strain>
    </source>
</reference>
<evidence type="ECO:0000313" key="3">
    <source>
        <dbReference type="Proteomes" id="UP000366872"/>
    </source>
</evidence>
<dbReference type="AlphaFoldDB" id="A0A6C2TVR9"/>
<protein>
    <submittedName>
        <fullName evidence="2">Uncharacterized protein</fullName>
    </submittedName>
</protein>
<dbReference type="Proteomes" id="UP000366872">
    <property type="component" value="Unassembled WGS sequence"/>
</dbReference>
<evidence type="ECO:0000313" key="2">
    <source>
        <dbReference type="EMBL" id="VGO11758.1"/>
    </source>
</evidence>
<name>A0A6C2TVR9_PONDE</name>
<keyword evidence="3" id="KW-1185">Reference proteome</keyword>
<feature type="signal peptide" evidence="1">
    <location>
        <begin position="1"/>
        <end position="24"/>
    </location>
</feature>
<evidence type="ECO:0000256" key="1">
    <source>
        <dbReference type="SAM" id="SignalP"/>
    </source>
</evidence>
<accession>A0A6C2TVR9</accession>
<feature type="chain" id="PRO_5025397802" evidence="1">
    <location>
        <begin position="25"/>
        <end position="738"/>
    </location>
</feature>
<keyword evidence="1" id="KW-0732">Signal</keyword>